<gene>
    <name evidence="1" type="ORF">NXS11_00545</name>
</gene>
<organism evidence="1 2">
    <name type="scientific">Staphylococcus americanisciuri</name>
    <dbReference type="NCBI Taxonomy" id="2973940"/>
    <lineage>
        <taxon>Bacteria</taxon>
        <taxon>Bacillati</taxon>
        <taxon>Bacillota</taxon>
        <taxon>Bacilli</taxon>
        <taxon>Bacillales</taxon>
        <taxon>Staphylococcaceae</taxon>
        <taxon>Staphylococcus</taxon>
    </lineage>
</organism>
<dbReference type="EMBL" id="JANUXY010000001">
    <property type="protein sequence ID" value="MCS4485374.1"/>
    <property type="molecule type" value="Genomic_DNA"/>
</dbReference>
<dbReference type="InterPro" id="IPR035903">
    <property type="entry name" value="HesB-like_dom_sf"/>
</dbReference>
<evidence type="ECO:0000313" key="1">
    <source>
        <dbReference type="EMBL" id="MCS4485374.1"/>
    </source>
</evidence>
<reference evidence="1 2" key="1">
    <citation type="journal article" date="2023" name="Int. J. Syst. Evol. Microbiol.">
        <title>Streptococcus sciuri sp. nov., Staphylococcus marylandisciuri sp. nov. and Staphylococcus americanisciuri sp. nov., isolated from faeces of eastern grey squirrel (Sciurus carolinensis).</title>
        <authorList>
            <person name="Volokhov D.V."/>
            <person name="Zagorodnyaya T.A."/>
            <person name="Furtak V.A."/>
            <person name="Nattanmai G."/>
            <person name="Randall L."/>
            <person name="Jose S."/>
            <person name="Gao Y."/>
            <person name="Eisenberg T."/>
            <person name="Delmonte P."/>
            <person name="Blom J."/>
            <person name="Mitchell K.K."/>
        </authorList>
    </citation>
    <scope>NUCLEOTIDE SEQUENCE [LARGE SCALE GENOMIC DNA]</scope>
    <source>
        <strain evidence="1 2">GRT3</strain>
    </source>
</reference>
<protein>
    <recommendedName>
        <fullName evidence="3">Iron-sulfur cluster biosynthesis protein</fullName>
    </recommendedName>
</protein>
<evidence type="ECO:0008006" key="3">
    <source>
        <dbReference type="Google" id="ProtNLM"/>
    </source>
</evidence>
<proteinExistence type="predicted"/>
<dbReference type="RefSeq" id="WP_259197764.1">
    <property type="nucleotide sequence ID" value="NZ_JANUXY010000001.1"/>
</dbReference>
<keyword evidence="2" id="KW-1185">Reference proteome</keyword>
<sequence>MKLEITPKAVAWFKEELELPDAGKVLHFIVRYGGEFQLKQGFSPAFNVDFLKDINEVGFEMVVDDLHIVIAEKDIWYYEDHQLTIDIVDDEIIYHAQVK</sequence>
<comment type="caution">
    <text evidence="1">The sequence shown here is derived from an EMBL/GenBank/DDBJ whole genome shotgun (WGS) entry which is preliminary data.</text>
</comment>
<name>A0ABT2EYQ2_9STAP</name>
<evidence type="ECO:0000313" key="2">
    <source>
        <dbReference type="Proteomes" id="UP001205609"/>
    </source>
</evidence>
<accession>A0ABT2EYQ2</accession>
<dbReference type="Proteomes" id="UP001205609">
    <property type="component" value="Unassembled WGS sequence"/>
</dbReference>
<dbReference type="SUPFAM" id="SSF89360">
    <property type="entry name" value="HesB-like domain"/>
    <property type="match status" value="1"/>
</dbReference>